<proteinExistence type="predicted"/>
<organism evidence="2 3">
    <name type="scientific">Massariosphaeria phaeospora</name>
    <dbReference type="NCBI Taxonomy" id="100035"/>
    <lineage>
        <taxon>Eukaryota</taxon>
        <taxon>Fungi</taxon>
        <taxon>Dikarya</taxon>
        <taxon>Ascomycota</taxon>
        <taxon>Pezizomycotina</taxon>
        <taxon>Dothideomycetes</taxon>
        <taxon>Pleosporomycetidae</taxon>
        <taxon>Pleosporales</taxon>
        <taxon>Pleosporales incertae sedis</taxon>
        <taxon>Massariosphaeria</taxon>
    </lineage>
</organism>
<evidence type="ECO:0000313" key="3">
    <source>
        <dbReference type="Proteomes" id="UP000481861"/>
    </source>
</evidence>
<evidence type="ECO:0000256" key="1">
    <source>
        <dbReference type="SAM" id="MobiDB-lite"/>
    </source>
</evidence>
<gene>
    <name evidence="2" type="ORF">BDV95DRAFT_611954</name>
</gene>
<feature type="region of interest" description="Disordered" evidence="1">
    <location>
        <begin position="19"/>
        <end position="40"/>
    </location>
</feature>
<dbReference type="Proteomes" id="UP000481861">
    <property type="component" value="Unassembled WGS sequence"/>
</dbReference>
<sequence>MASMKLMPPAMPFLTLTYTSPTTPPYTHTTPLPPPTTTTTTASLAALHSSTRTLQAAVNALLTAKIAEDSRAAEKEGGAVNLQDEEEYGEEDGGEGEGP</sequence>
<feature type="compositionally biased region" description="Basic and acidic residues" evidence="1">
    <location>
        <begin position="67"/>
        <end position="77"/>
    </location>
</feature>
<protein>
    <submittedName>
        <fullName evidence="2">Uncharacterized protein</fullName>
    </submittedName>
</protein>
<dbReference type="AlphaFoldDB" id="A0A7C8M2C1"/>
<feature type="compositionally biased region" description="Acidic residues" evidence="1">
    <location>
        <begin position="83"/>
        <end position="99"/>
    </location>
</feature>
<reference evidence="2 3" key="1">
    <citation type="submission" date="2020-01" db="EMBL/GenBank/DDBJ databases">
        <authorList>
            <consortium name="DOE Joint Genome Institute"/>
            <person name="Haridas S."/>
            <person name="Albert R."/>
            <person name="Binder M."/>
            <person name="Bloem J."/>
            <person name="Labutti K."/>
            <person name="Salamov A."/>
            <person name="Andreopoulos B."/>
            <person name="Baker S.E."/>
            <person name="Barry K."/>
            <person name="Bills G."/>
            <person name="Bluhm B.H."/>
            <person name="Cannon C."/>
            <person name="Castanera R."/>
            <person name="Culley D.E."/>
            <person name="Daum C."/>
            <person name="Ezra D."/>
            <person name="Gonzalez J.B."/>
            <person name="Henrissat B."/>
            <person name="Kuo A."/>
            <person name="Liang C."/>
            <person name="Lipzen A."/>
            <person name="Lutzoni F."/>
            <person name="Magnuson J."/>
            <person name="Mondo S."/>
            <person name="Nolan M."/>
            <person name="Ohm R."/>
            <person name="Pangilinan J."/>
            <person name="Park H.-J.H."/>
            <person name="Ramirez L."/>
            <person name="Alfaro M."/>
            <person name="Sun H."/>
            <person name="Tritt A."/>
            <person name="Yoshinaga Y."/>
            <person name="Zwiers L.-H.L."/>
            <person name="Turgeon B.G."/>
            <person name="Goodwin S.B."/>
            <person name="Spatafora J.W."/>
            <person name="Crous P.W."/>
            <person name="Grigoriev I.V."/>
        </authorList>
    </citation>
    <scope>NUCLEOTIDE SEQUENCE [LARGE SCALE GENOMIC DNA]</scope>
    <source>
        <strain evidence="2 3">CBS 611.86</strain>
    </source>
</reference>
<keyword evidence="3" id="KW-1185">Reference proteome</keyword>
<accession>A0A7C8M2C1</accession>
<evidence type="ECO:0000313" key="2">
    <source>
        <dbReference type="EMBL" id="KAF2866078.1"/>
    </source>
</evidence>
<name>A0A7C8M2C1_9PLEO</name>
<feature type="region of interest" description="Disordered" evidence="1">
    <location>
        <begin position="67"/>
        <end position="99"/>
    </location>
</feature>
<dbReference type="EMBL" id="JAADJZ010000029">
    <property type="protein sequence ID" value="KAF2866078.1"/>
    <property type="molecule type" value="Genomic_DNA"/>
</dbReference>
<comment type="caution">
    <text evidence="2">The sequence shown here is derived from an EMBL/GenBank/DDBJ whole genome shotgun (WGS) entry which is preliminary data.</text>
</comment>
<feature type="compositionally biased region" description="Low complexity" evidence="1">
    <location>
        <begin position="19"/>
        <end position="30"/>
    </location>
</feature>